<keyword evidence="3 7" id="KW-0641">Proline biosynthesis</keyword>
<dbReference type="InterPro" id="IPR016162">
    <property type="entry name" value="Ald_DH_N"/>
</dbReference>
<evidence type="ECO:0000256" key="4">
    <source>
        <dbReference type="ARBA" id="ARBA00022857"/>
    </source>
</evidence>
<organism evidence="9 10">
    <name type="scientific">Belliella alkalica</name>
    <dbReference type="NCBI Taxonomy" id="1730871"/>
    <lineage>
        <taxon>Bacteria</taxon>
        <taxon>Pseudomonadati</taxon>
        <taxon>Bacteroidota</taxon>
        <taxon>Cytophagia</taxon>
        <taxon>Cytophagales</taxon>
        <taxon>Cyclobacteriaceae</taxon>
        <taxon>Belliella</taxon>
    </lineage>
</organism>
<dbReference type="InterPro" id="IPR015590">
    <property type="entry name" value="Aldehyde_DH_dom"/>
</dbReference>
<dbReference type="EMBL" id="JAKZGO010000009">
    <property type="protein sequence ID" value="MCH7414223.1"/>
    <property type="molecule type" value="Genomic_DNA"/>
</dbReference>
<gene>
    <name evidence="7" type="primary">proA</name>
    <name evidence="9" type="ORF">MM213_12045</name>
</gene>
<reference evidence="9" key="1">
    <citation type="submission" date="2022-03" db="EMBL/GenBank/DDBJ databases">
        <title>De novo assembled genomes of Belliella spp. (Cyclobacteriaceae) strains.</title>
        <authorList>
            <person name="Szabo A."/>
            <person name="Korponai K."/>
            <person name="Felfoldi T."/>
        </authorList>
    </citation>
    <scope>NUCLEOTIDE SEQUENCE</scope>
    <source>
        <strain evidence="9">DSM 111903</strain>
    </source>
</reference>
<dbReference type="PANTHER" id="PTHR11063">
    <property type="entry name" value="GLUTAMATE SEMIALDEHYDE DEHYDROGENASE"/>
    <property type="match status" value="1"/>
</dbReference>
<keyword evidence="2 7" id="KW-0028">Amino-acid biosynthesis</keyword>
<dbReference type="EC" id="1.2.1.41" evidence="7"/>
<keyword evidence="4 7" id="KW-0521">NADP</keyword>
<evidence type="ECO:0000256" key="5">
    <source>
        <dbReference type="ARBA" id="ARBA00023002"/>
    </source>
</evidence>
<dbReference type="RefSeq" id="WP_241412611.1">
    <property type="nucleotide sequence ID" value="NZ_JAKZGO010000009.1"/>
</dbReference>
<comment type="similarity">
    <text evidence="7">Belongs to the gamma-glutamyl phosphate reductase family.</text>
</comment>
<protein>
    <recommendedName>
        <fullName evidence="7">Gamma-glutamyl phosphate reductase</fullName>
        <shortName evidence="7">GPR</shortName>
        <ecNumber evidence="7">1.2.1.41</ecNumber>
    </recommendedName>
    <alternativeName>
        <fullName evidence="7">Glutamate-5-semialdehyde dehydrogenase</fullName>
    </alternativeName>
    <alternativeName>
        <fullName evidence="7">Glutamyl-gamma-semialdehyde dehydrogenase</fullName>
        <shortName evidence="7">GSA dehydrogenase</shortName>
    </alternativeName>
</protein>
<dbReference type="InterPro" id="IPR016163">
    <property type="entry name" value="Ald_DH_C"/>
</dbReference>
<dbReference type="Proteomes" id="UP001165430">
    <property type="component" value="Unassembled WGS sequence"/>
</dbReference>
<evidence type="ECO:0000259" key="8">
    <source>
        <dbReference type="Pfam" id="PF00171"/>
    </source>
</evidence>
<name>A0ABS9VCX8_9BACT</name>
<accession>A0ABS9VCX8</accession>
<evidence type="ECO:0000256" key="2">
    <source>
        <dbReference type="ARBA" id="ARBA00022605"/>
    </source>
</evidence>
<dbReference type="HAMAP" id="MF_00412">
    <property type="entry name" value="ProA"/>
    <property type="match status" value="1"/>
</dbReference>
<dbReference type="NCBIfam" id="TIGR00407">
    <property type="entry name" value="proA"/>
    <property type="match status" value="1"/>
</dbReference>
<evidence type="ECO:0000256" key="6">
    <source>
        <dbReference type="ARBA" id="ARBA00049024"/>
    </source>
</evidence>
<dbReference type="NCBIfam" id="NF001221">
    <property type="entry name" value="PRK00197.1"/>
    <property type="match status" value="1"/>
</dbReference>
<dbReference type="InterPro" id="IPR012134">
    <property type="entry name" value="Glu-5-SA_DH"/>
</dbReference>
<comment type="function">
    <text evidence="7">Catalyzes the NADPH-dependent reduction of L-glutamate 5-phosphate into L-glutamate 5-semialdehyde and phosphate. The product spontaneously undergoes cyclization to form 1-pyrroline-5-carboxylate.</text>
</comment>
<comment type="pathway">
    <text evidence="1 7">Amino-acid biosynthesis; L-proline biosynthesis; L-glutamate 5-semialdehyde from L-glutamate: step 2/2.</text>
</comment>
<dbReference type="GO" id="GO:0004350">
    <property type="term" value="F:glutamate-5-semialdehyde dehydrogenase activity"/>
    <property type="evidence" value="ECO:0007669"/>
    <property type="project" value="UniProtKB-EC"/>
</dbReference>
<evidence type="ECO:0000313" key="10">
    <source>
        <dbReference type="Proteomes" id="UP001165430"/>
    </source>
</evidence>
<comment type="catalytic activity">
    <reaction evidence="6 7">
        <text>L-glutamate 5-semialdehyde + phosphate + NADP(+) = L-glutamyl 5-phosphate + NADPH + H(+)</text>
        <dbReference type="Rhea" id="RHEA:19541"/>
        <dbReference type="ChEBI" id="CHEBI:15378"/>
        <dbReference type="ChEBI" id="CHEBI:43474"/>
        <dbReference type="ChEBI" id="CHEBI:57783"/>
        <dbReference type="ChEBI" id="CHEBI:58066"/>
        <dbReference type="ChEBI" id="CHEBI:58274"/>
        <dbReference type="ChEBI" id="CHEBI:58349"/>
        <dbReference type="EC" id="1.2.1.41"/>
    </reaction>
</comment>
<dbReference type="SUPFAM" id="SSF53720">
    <property type="entry name" value="ALDH-like"/>
    <property type="match status" value="1"/>
</dbReference>
<proteinExistence type="inferred from homology"/>
<evidence type="ECO:0000313" key="9">
    <source>
        <dbReference type="EMBL" id="MCH7414223.1"/>
    </source>
</evidence>
<dbReference type="InterPro" id="IPR016161">
    <property type="entry name" value="Ald_DH/histidinol_DH"/>
</dbReference>
<dbReference type="InterPro" id="IPR000965">
    <property type="entry name" value="GPR_dom"/>
</dbReference>
<keyword evidence="10" id="KW-1185">Reference proteome</keyword>
<dbReference type="Pfam" id="PF00171">
    <property type="entry name" value="Aldedh"/>
    <property type="match status" value="1"/>
</dbReference>
<dbReference type="Gene3D" id="3.40.605.10">
    <property type="entry name" value="Aldehyde Dehydrogenase, Chain A, domain 1"/>
    <property type="match status" value="1"/>
</dbReference>
<feature type="domain" description="Aldehyde dehydrogenase" evidence="8">
    <location>
        <begin position="12"/>
        <end position="268"/>
    </location>
</feature>
<sequence>MSNPNIIFSQLQKSAKKLTQISPEQISEVLETLAKLTLANINPIIDANLLDLQKMDPKDPKYDRLMLTAERIENIVSEIRQIKGLKSPIGEVLEKKTLANGLHLKKVSVPIGVIGVIYEARPNVTFDVFCIALKSGNGLVLKGSSDAEFSNKEIMKIIHEALKTHCVPLEAFILLPPDRSATSELLEAVGYVDIIIPRGSQQLIDFVRKNSKVPVIETGAGIVHTYFDESADLDNGKSIILNAKTRRPSVCNSLDCLIIHENRLSDLNEIVEGLLAKNVEIFADNRSIEVLRKHRLISPANENHFGTEFLSLKMSIKTVSNLNEAIDHIDKYSSKHSEAIISESEENIAHFLNVVDAAAVYVNASTAFTDGNQFGMGAEIGISTQKLHARGPMALKELTSYKWIIKGNGQIRS</sequence>
<comment type="caution">
    <text evidence="9">The sequence shown here is derived from an EMBL/GenBank/DDBJ whole genome shotgun (WGS) entry which is preliminary data.</text>
</comment>
<evidence type="ECO:0000256" key="3">
    <source>
        <dbReference type="ARBA" id="ARBA00022650"/>
    </source>
</evidence>
<dbReference type="InterPro" id="IPR020593">
    <property type="entry name" value="G-glutamylP_reductase_CS"/>
</dbReference>
<evidence type="ECO:0000256" key="1">
    <source>
        <dbReference type="ARBA" id="ARBA00004985"/>
    </source>
</evidence>
<comment type="subcellular location">
    <subcellularLocation>
        <location evidence="7">Cytoplasm</location>
    </subcellularLocation>
</comment>
<dbReference type="Gene3D" id="3.40.309.10">
    <property type="entry name" value="Aldehyde Dehydrogenase, Chain A, domain 2"/>
    <property type="match status" value="1"/>
</dbReference>
<dbReference type="PROSITE" id="PS01223">
    <property type="entry name" value="PROA"/>
    <property type="match status" value="1"/>
</dbReference>
<dbReference type="CDD" id="cd07079">
    <property type="entry name" value="ALDH_F18-19_ProA-GPR"/>
    <property type="match status" value="1"/>
</dbReference>
<keyword evidence="5 7" id="KW-0560">Oxidoreductase</keyword>
<dbReference type="PANTHER" id="PTHR11063:SF8">
    <property type="entry name" value="DELTA-1-PYRROLINE-5-CARBOXYLATE SYNTHASE"/>
    <property type="match status" value="1"/>
</dbReference>
<keyword evidence="7" id="KW-0963">Cytoplasm</keyword>
<evidence type="ECO:0000256" key="7">
    <source>
        <dbReference type="HAMAP-Rule" id="MF_00412"/>
    </source>
</evidence>
<dbReference type="PIRSF" id="PIRSF000151">
    <property type="entry name" value="GPR"/>
    <property type="match status" value="1"/>
</dbReference>